<dbReference type="EMBL" id="JAULSC010000009">
    <property type="protein sequence ID" value="MDO3396307.1"/>
    <property type="molecule type" value="Genomic_DNA"/>
</dbReference>
<dbReference type="InterPro" id="IPR000073">
    <property type="entry name" value="AB_hydrolase_1"/>
</dbReference>
<dbReference type="PANTHER" id="PTHR43798:SF33">
    <property type="entry name" value="HYDROLASE, PUTATIVE (AFU_ORTHOLOGUE AFUA_2G14860)-RELATED"/>
    <property type="match status" value="1"/>
</dbReference>
<keyword evidence="2" id="KW-0378">Hydrolase</keyword>
<dbReference type="PANTHER" id="PTHR43798">
    <property type="entry name" value="MONOACYLGLYCEROL LIPASE"/>
    <property type="match status" value="1"/>
</dbReference>
<dbReference type="InterPro" id="IPR029058">
    <property type="entry name" value="AB_hydrolase_fold"/>
</dbReference>
<comment type="caution">
    <text evidence="2">The sequence shown here is derived from an EMBL/GenBank/DDBJ whole genome shotgun (WGS) entry which is preliminary data.</text>
</comment>
<organism evidence="2 3">
    <name type="scientific">Nocardioides cremeus</name>
    <dbReference type="NCBI Taxonomy" id="3058044"/>
    <lineage>
        <taxon>Bacteria</taxon>
        <taxon>Bacillati</taxon>
        <taxon>Actinomycetota</taxon>
        <taxon>Actinomycetes</taxon>
        <taxon>Propionibacteriales</taxon>
        <taxon>Nocardioidaceae</taxon>
        <taxon>Nocardioides</taxon>
    </lineage>
</organism>
<feature type="domain" description="AB hydrolase-1" evidence="1">
    <location>
        <begin position="22"/>
        <end position="247"/>
    </location>
</feature>
<dbReference type="PRINTS" id="PR00111">
    <property type="entry name" value="ABHYDROLASE"/>
</dbReference>
<evidence type="ECO:0000313" key="2">
    <source>
        <dbReference type="EMBL" id="MDO3396307.1"/>
    </source>
</evidence>
<protein>
    <submittedName>
        <fullName evidence="2">Alpha/beta fold hydrolase</fullName>
    </submittedName>
</protein>
<name>A0ABT8TQT2_9ACTN</name>
<proteinExistence type="predicted"/>
<keyword evidence="3" id="KW-1185">Reference proteome</keyword>
<gene>
    <name evidence="2" type="ORF">QWJ41_11295</name>
</gene>
<dbReference type="SUPFAM" id="SSF53474">
    <property type="entry name" value="alpha/beta-Hydrolases"/>
    <property type="match status" value="1"/>
</dbReference>
<reference evidence="2" key="1">
    <citation type="submission" date="2023-06" db="EMBL/GenBank/DDBJ databases">
        <title>Genome sequence of Nocardioides sp. SOB44.</title>
        <authorList>
            <person name="Zhang G."/>
        </authorList>
    </citation>
    <scope>NUCLEOTIDE SEQUENCE</scope>
    <source>
        <strain evidence="2">SOB44</strain>
    </source>
</reference>
<accession>A0ABT8TQT2</accession>
<dbReference type="RefSeq" id="WP_302708263.1">
    <property type="nucleotide sequence ID" value="NZ_JAULSC010000009.1"/>
</dbReference>
<evidence type="ECO:0000313" key="3">
    <source>
        <dbReference type="Proteomes" id="UP001168363"/>
    </source>
</evidence>
<evidence type="ECO:0000259" key="1">
    <source>
        <dbReference type="Pfam" id="PF00561"/>
    </source>
</evidence>
<dbReference type="InterPro" id="IPR050266">
    <property type="entry name" value="AB_hydrolase_sf"/>
</dbReference>
<dbReference type="Pfam" id="PF00561">
    <property type="entry name" value="Abhydrolase_1"/>
    <property type="match status" value="1"/>
</dbReference>
<dbReference type="Proteomes" id="UP001168363">
    <property type="component" value="Unassembled WGS sequence"/>
</dbReference>
<dbReference type="Gene3D" id="3.40.50.1820">
    <property type="entry name" value="alpha/beta hydrolase"/>
    <property type="match status" value="1"/>
</dbReference>
<sequence length="262" mass="28287">MDTVEVDGLRLAYRRRGHGRRVMFVHGGAEDSRTWTPQLEALADEFTVIAWDEPGAGGSDDVPDGFGLSDYADCLAGMIRALGVSPVAVVGLSWGTTVVLELYRRHPTSIRRMVLADGYAGWRGSLGAREADARLAGVRAAMAEPGERFDPTLPGLFAGDPPARFVPLLEAMAANVRPRSMVTALTAMAQADLTDVLPTIRVPTQLVWGELDVRSPLAVAHELERRIPGATLAVIPDCGHVSNLEAPHMFNEVVRDFLGRPD</sequence>
<dbReference type="GO" id="GO:0016787">
    <property type="term" value="F:hydrolase activity"/>
    <property type="evidence" value="ECO:0007669"/>
    <property type="project" value="UniProtKB-KW"/>
</dbReference>